<accession>A0ABT5YW79</accession>
<dbReference type="Proteomes" id="UP001220022">
    <property type="component" value="Unassembled WGS sequence"/>
</dbReference>
<name>A0ABT5YW79_9ACTN</name>
<dbReference type="EMBL" id="JARHTQ010000004">
    <property type="protein sequence ID" value="MDF2255753.1"/>
    <property type="molecule type" value="Genomic_DNA"/>
</dbReference>
<dbReference type="RefSeq" id="WP_275810797.1">
    <property type="nucleotide sequence ID" value="NZ_BAAANM010000019.1"/>
</dbReference>
<evidence type="ECO:0000313" key="2">
    <source>
        <dbReference type="EMBL" id="MDF2255753.1"/>
    </source>
</evidence>
<gene>
    <name evidence="2" type="ORF">P2L57_08450</name>
</gene>
<sequence length="68" mass="7148">MVEDPPEDGASRPNSRCPRAAGPPIMATAAAHAYAHCASRPAHHPKRVLYDLSMTIAIGVITLDAATK</sequence>
<protein>
    <submittedName>
        <fullName evidence="2">Uncharacterized protein</fullName>
    </submittedName>
</protein>
<reference evidence="2 3" key="1">
    <citation type="submission" date="2023-03" db="EMBL/GenBank/DDBJ databases">
        <title>Draft genome sequence of type strain Streptomyces ferralitis JCM 14344.</title>
        <authorList>
            <person name="Klaysubun C."/>
            <person name="Duangmal K."/>
        </authorList>
    </citation>
    <scope>NUCLEOTIDE SEQUENCE [LARGE SCALE GENOMIC DNA]</scope>
    <source>
        <strain evidence="2 3">JCM 14344</strain>
    </source>
</reference>
<proteinExistence type="predicted"/>
<evidence type="ECO:0000313" key="3">
    <source>
        <dbReference type="Proteomes" id="UP001220022"/>
    </source>
</evidence>
<feature type="region of interest" description="Disordered" evidence="1">
    <location>
        <begin position="1"/>
        <end position="22"/>
    </location>
</feature>
<evidence type="ECO:0000256" key="1">
    <source>
        <dbReference type="SAM" id="MobiDB-lite"/>
    </source>
</evidence>
<keyword evidence="3" id="KW-1185">Reference proteome</keyword>
<comment type="caution">
    <text evidence="2">The sequence shown here is derived from an EMBL/GenBank/DDBJ whole genome shotgun (WGS) entry which is preliminary data.</text>
</comment>
<organism evidence="2 3">
    <name type="scientific">Streptantibioticus ferralitis</name>
    <dbReference type="NCBI Taxonomy" id="236510"/>
    <lineage>
        <taxon>Bacteria</taxon>
        <taxon>Bacillati</taxon>
        <taxon>Actinomycetota</taxon>
        <taxon>Actinomycetes</taxon>
        <taxon>Kitasatosporales</taxon>
        <taxon>Streptomycetaceae</taxon>
        <taxon>Streptantibioticus</taxon>
    </lineage>
</organism>